<dbReference type="GO" id="GO:0008610">
    <property type="term" value="P:lipid biosynthetic process"/>
    <property type="evidence" value="ECO:0007669"/>
    <property type="project" value="TreeGrafter"/>
</dbReference>
<dbReference type="AlphaFoldDB" id="A0AAE3VTS9"/>
<organism evidence="3 4">
    <name type="scientific">Catenuloplanes indicus</name>
    <dbReference type="NCBI Taxonomy" id="137267"/>
    <lineage>
        <taxon>Bacteria</taxon>
        <taxon>Bacillati</taxon>
        <taxon>Actinomycetota</taxon>
        <taxon>Actinomycetes</taxon>
        <taxon>Micromonosporales</taxon>
        <taxon>Micromonosporaceae</taxon>
        <taxon>Catenuloplanes</taxon>
    </lineage>
</organism>
<accession>A0AAE3VTS9</accession>
<dbReference type="InterPro" id="IPR029058">
    <property type="entry name" value="AB_hydrolase_fold"/>
</dbReference>
<dbReference type="SUPFAM" id="SSF53474">
    <property type="entry name" value="alpha/beta-Hydrolases"/>
    <property type="match status" value="1"/>
</dbReference>
<comment type="caution">
    <text evidence="3">The sequence shown here is derived from an EMBL/GenBank/DDBJ whole genome shotgun (WGS) entry which is preliminary data.</text>
</comment>
<evidence type="ECO:0000256" key="1">
    <source>
        <dbReference type="ARBA" id="ARBA00007169"/>
    </source>
</evidence>
<reference evidence="3 4" key="1">
    <citation type="submission" date="2023-07" db="EMBL/GenBank/DDBJ databases">
        <title>Sequencing the genomes of 1000 actinobacteria strains.</title>
        <authorList>
            <person name="Klenk H.-P."/>
        </authorList>
    </citation>
    <scope>NUCLEOTIDE SEQUENCE [LARGE SCALE GENOMIC DNA]</scope>
    <source>
        <strain evidence="3 4">DSM 44709</strain>
    </source>
</reference>
<dbReference type="Gene3D" id="3.40.50.1820">
    <property type="entry name" value="alpha/beta hydrolase"/>
    <property type="match status" value="1"/>
</dbReference>
<dbReference type="InterPro" id="IPR012223">
    <property type="entry name" value="TEII"/>
</dbReference>
<evidence type="ECO:0000313" key="3">
    <source>
        <dbReference type="EMBL" id="MDQ0363537.1"/>
    </source>
</evidence>
<proteinExistence type="inferred from homology"/>
<dbReference type="Pfam" id="PF00975">
    <property type="entry name" value="Thioesterase"/>
    <property type="match status" value="1"/>
</dbReference>
<protein>
    <submittedName>
        <fullName evidence="3">Surfactin synthase thioesterase subunit</fullName>
    </submittedName>
</protein>
<keyword evidence="4" id="KW-1185">Reference proteome</keyword>
<dbReference type="InterPro" id="IPR001031">
    <property type="entry name" value="Thioesterase"/>
</dbReference>
<dbReference type="PANTHER" id="PTHR11487:SF0">
    <property type="entry name" value="S-ACYL FATTY ACID SYNTHASE THIOESTERASE, MEDIUM CHAIN"/>
    <property type="match status" value="1"/>
</dbReference>
<comment type="similarity">
    <text evidence="1">Belongs to the thioesterase family.</text>
</comment>
<dbReference type="PANTHER" id="PTHR11487">
    <property type="entry name" value="THIOESTERASE"/>
    <property type="match status" value="1"/>
</dbReference>
<sequence length="208" mass="22356">MQYPGRENRFSEPLIDDMPRLVDTLMSELPLTAGPFVLLGHSMGAAVAYETAQELRRRGLPGPDRLVACARQAPTAHRPGTVHHGDDEALVAELHRLGGTPPEVLADPYLRRAVLDVVRNDYRLAETYTARPAPPLDCPVSVFTGDADPECDAADAAGWSAVARTPAEVTVFPGNHFFLFPQRRAVVAALMSALALPTAAATAWPSTP</sequence>
<dbReference type="EMBL" id="JAUSUZ010000001">
    <property type="protein sequence ID" value="MDQ0363537.1"/>
    <property type="molecule type" value="Genomic_DNA"/>
</dbReference>
<evidence type="ECO:0000259" key="2">
    <source>
        <dbReference type="Pfam" id="PF00975"/>
    </source>
</evidence>
<gene>
    <name evidence="3" type="ORF">J2S42_000206</name>
</gene>
<evidence type="ECO:0000313" key="4">
    <source>
        <dbReference type="Proteomes" id="UP001240236"/>
    </source>
</evidence>
<dbReference type="Proteomes" id="UP001240236">
    <property type="component" value="Unassembled WGS sequence"/>
</dbReference>
<feature type="domain" description="Thioesterase" evidence="2">
    <location>
        <begin position="2"/>
        <end position="188"/>
    </location>
</feature>
<name>A0AAE3VTS9_9ACTN</name>